<evidence type="ECO:0000313" key="9">
    <source>
        <dbReference type="EMBL" id="KAJ8491315.1"/>
    </source>
</evidence>
<dbReference type="Pfam" id="PF00631">
    <property type="entry name" value="G-gamma"/>
    <property type="match status" value="1"/>
</dbReference>
<feature type="coiled-coil region" evidence="6">
    <location>
        <begin position="27"/>
        <end position="54"/>
    </location>
</feature>
<name>A0AAV8R4H5_ENSVE</name>
<dbReference type="PANTHER" id="PTHR35129:SF5">
    <property type="entry name" value="GUANINE NUCLEOTIDE-BINDING PROTEIN SUBUNIT GAMMA 2"/>
    <property type="match status" value="1"/>
</dbReference>
<dbReference type="SMART" id="SM01224">
    <property type="entry name" value="G_gamma"/>
    <property type="match status" value="1"/>
</dbReference>
<evidence type="ECO:0000256" key="4">
    <source>
        <dbReference type="ARBA" id="ARBA00023136"/>
    </source>
</evidence>
<evidence type="ECO:0000256" key="6">
    <source>
        <dbReference type="SAM" id="Coils"/>
    </source>
</evidence>
<dbReference type="InterPro" id="IPR045878">
    <property type="entry name" value="GG1/2"/>
</dbReference>
<dbReference type="PANTHER" id="PTHR35129">
    <property type="entry name" value="GUANINE NUCLEOTIDE-BINDING PROTEIN SUBUNIT GAMMA 1"/>
    <property type="match status" value="1"/>
</dbReference>
<comment type="subcellular location">
    <subcellularLocation>
        <location evidence="1">Cell membrane</location>
    </subcellularLocation>
</comment>
<keyword evidence="5" id="KW-0807">Transducer</keyword>
<evidence type="ECO:0000259" key="8">
    <source>
        <dbReference type="SMART" id="SM01224"/>
    </source>
</evidence>
<protein>
    <recommendedName>
        <fullName evidence="8">G protein gamma domain-containing protein</fullName>
    </recommendedName>
</protein>
<keyword evidence="4" id="KW-0472">Membrane</keyword>
<comment type="caution">
    <text evidence="9">The sequence shown here is derived from an EMBL/GenBank/DDBJ whole genome shotgun (WGS) entry which is preliminary data.</text>
</comment>
<evidence type="ECO:0000313" key="10">
    <source>
        <dbReference type="Proteomes" id="UP001222027"/>
    </source>
</evidence>
<evidence type="ECO:0000256" key="2">
    <source>
        <dbReference type="ARBA" id="ARBA00022475"/>
    </source>
</evidence>
<dbReference type="InterPro" id="IPR015898">
    <property type="entry name" value="G-protein_gamma-like_dom"/>
</dbReference>
<dbReference type="AlphaFoldDB" id="A0AAV8R4H5"/>
<evidence type="ECO:0000256" key="3">
    <source>
        <dbReference type="ARBA" id="ARBA00023054"/>
    </source>
</evidence>
<dbReference type="EMBL" id="JAQQAF010000004">
    <property type="protein sequence ID" value="KAJ8491315.1"/>
    <property type="molecule type" value="Genomic_DNA"/>
</dbReference>
<keyword evidence="10" id="KW-1185">Reference proteome</keyword>
<evidence type="ECO:0000256" key="7">
    <source>
        <dbReference type="SAM" id="MobiDB-lite"/>
    </source>
</evidence>
<keyword evidence="3 6" id="KW-0175">Coiled coil</keyword>
<feature type="region of interest" description="Disordered" evidence="7">
    <location>
        <begin position="1"/>
        <end position="22"/>
    </location>
</feature>
<evidence type="ECO:0000256" key="1">
    <source>
        <dbReference type="ARBA" id="ARBA00004236"/>
    </source>
</evidence>
<sequence length="132" mass="15041">MATDGEGAEAQPSHPRPLRRTGDFLGKHRLSAAISRLNQEIQYLQVELDELETMEPSSAACKEVVLSTEGKSDALLPVTPGPENPAWHRWFERVRISHSRKWWTHKGFFLISNSADRLNFLPRQSHLKQSKV</sequence>
<evidence type="ECO:0000256" key="5">
    <source>
        <dbReference type="ARBA" id="ARBA00023224"/>
    </source>
</evidence>
<proteinExistence type="predicted"/>
<organism evidence="9 10">
    <name type="scientific">Ensete ventricosum</name>
    <name type="common">Abyssinian banana</name>
    <name type="synonym">Musa ensete</name>
    <dbReference type="NCBI Taxonomy" id="4639"/>
    <lineage>
        <taxon>Eukaryota</taxon>
        <taxon>Viridiplantae</taxon>
        <taxon>Streptophyta</taxon>
        <taxon>Embryophyta</taxon>
        <taxon>Tracheophyta</taxon>
        <taxon>Spermatophyta</taxon>
        <taxon>Magnoliopsida</taxon>
        <taxon>Liliopsida</taxon>
        <taxon>Zingiberales</taxon>
        <taxon>Musaceae</taxon>
        <taxon>Ensete</taxon>
    </lineage>
</organism>
<dbReference type="GO" id="GO:0005886">
    <property type="term" value="C:plasma membrane"/>
    <property type="evidence" value="ECO:0007669"/>
    <property type="project" value="UniProtKB-SubCell"/>
</dbReference>
<feature type="domain" description="G protein gamma" evidence="8">
    <location>
        <begin position="31"/>
        <end position="104"/>
    </location>
</feature>
<dbReference type="GO" id="GO:0007186">
    <property type="term" value="P:G protein-coupled receptor signaling pathway"/>
    <property type="evidence" value="ECO:0007669"/>
    <property type="project" value="InterPro"/>
</dbReference>
<reference evidence="9 10" key="1">
    <citation type="submission" date="2022-12" db="EMBL/GenBank/DDBJ databases">
        <title>Chromosome-scale assembly of the Ensete ventricosum genome.</title>
        <authorList>
            <person name="Dussert Y."/>
            <person name="Stocks J."/>
            <person name="Wendawek A."/>
            <person name="Woldeyes F."/>
            <person name="Nichols R.A."/>
            <person name="Borrell J.S."/>
        </authorList>
    </citation>
    <scope>NUCLEOTIDE SEQUENCE [LARGE SCALE GENOMIC DNA]</scope>
    <source>
        <strain evidence="10">cv. Maze</strain>
        <tissue evidence="9">Seeds</tissue>
    </source>
</reference>
<keyword evidence="2" id="KW-1003">Cell membrane</keyword>
<dbReference type="Proteomes" id="UP001222027">
    <property type="component" value="Unassembled WGS sequence"/>
</dbReference>
<gene>
    <name evidence="9" type="ORF">OPV22_013036</name>
</gene>
<accession>A0AAV8R4H5</accession>